<evidence type="ECO:0000313" key="4">
    <source>
        <dbReference type="Proteomes" id="UP000651517"/>
    </source>
</evidence>
<organism evidence="3 4">
    <name type="scientific">Brevibacterium gallinarum</name>
    <dbReference type="NCBI Taxonomy" id="2762220"/>
    <lineage>
        <taxon>Bacteria</taxon>
        <taxon>Bacillati</taxon>
        <taxon>Actinomycetota</taxon>
        <taxon>Actinomycetes</taxon>
        <taxon>Micrococcales</taxon>
        <taxon>Brevibacteriaceae</taxon>
        <taxon>Brevibacterium</taxon>
    </lineage>
</organism>
<dbReference type="RefSeq" id="WP_191726386.1">
    <property type="nucleotide sequence ID" value="NZ_JACSPY010000008.1"/>
</dbReference>
<dbReference type="InterPro" id="IPR013096">
    <property type="entry name" value="Cupin_2"/>
</dbReference>
<dbReference type="Gene3D" id="2.60.120.10">
    <property type="entry name" value="Jelly Rolls"/>
    <property type="match status" value="1"/>
</dbReference>
<keyword evidence="1" id="KW-0238">DNA-binding</keyword>
<protein>
    <submittedName>
        <fullName evidence="3">Helix-turn-helix transcriptional regulator</fullName>
    </submittedName>
</protein>
<name>A0ABR8WV40_9MICO</name>
<dbReference type="InterPro" id="IPR010982">
    <property type="entry name" value="Lambda_DNA-bd_dom_sf"/>
</dbReference>
<dbReference type="InterPro" id="IPR001387">
    <property type="entry name" value="Cro/C1-type_HTH"/>
</dbReference>
<dbReference type="InterPro" id="IPR050807">
    <property type="entry name" value="TransReg_Diox_bact_type"/>
</dbReference>
<reference evidence="3 4" key="1">
    <citation type="submission" date="2020-08" db="EMBL/GenBank/DDBJ databases">
        <title>A Genomic Blueprint of the Chicken Gut Microbiome.</title>
        <authorList>
            <person name="Gilroy R."/>
            <person name="Ravi A."/>
            <person name="Getino M."/>
            <person name="Pursley I."/>
            <person name="Horton D.L."/>
            <person name="Alikhan N.-F."/>
            <person name="Baker D."/>
            <person name="Gharbi K."/>
            <person name="Hall N."/>
            <person name="Watson M."/>
            <person name="Adriaenssens E.M."/>
            <person name="Foster-Nyarko E."/>
            <person name="Jarju S."/>
            <person name="Secka A."/>
            <person name="Antonio M."/>
            <person name="Oren A."/>
            <person name="Chaudhuri R."/>
            <person name="La Ragione R.M."/>
            <person name="Hildebrand F."/>
            <person name="Pallen M.J."/>
        </authorList>
    </citation>
    <scope>NUCLEOTIDE SEQUENCE [LARGE SCALE GENOMIC DNA]</scope>
    <source>
        <strain evidence="3 4">Re57</strain>
    </source>
</reference>
<gene>
    <name evidence="3" type="ORF">H9634_09215</name>
</gene>
<proteinExistence type="predicted"/>
<dbReference type="Proteomes" id="UP000651517">
    <property type="component" value="Unassembled WGS sequence"/>
</dbReference>
<feature type="domain" description="HTH cro/C1-type" evidence="2">
    <location>
        <begin position="15"/>
        <end position="69"/>
    </location>
</feature>
<dbReference type="PROSITE" id="PS50943">
    <property type="entry name" value="HTH_CROC1"/>
    <property type="match status" value="1"/>
</dbReference>
<keyword evidence="4" id="KW-1185">Reference proteome</keyword>
<evidence type="ECO:0000259" key="2">
    <source>
        <dbReference type="PROSITE" id="PS50943"/>
    </source>
</evidence>
<evidence type="ECO:0000256" key="1">
    <source>
        <dbReference type="ARBA" id="ARBA00023125"/>
    </source>
</evidence>
<comment type="caution">
    <text evidence="3">The sequence shown here is derived from an EMBL/GenBank/DDBJ whole genome shotgun (WGS) entry which is preliminary data.</text>
</comment>
<dbReference type="SMART" id="SM00530">
    <property type="entry name" value="HTH_XRE"/>
    <property type="match status" value="1"/>
</dbReference>
<dbReference type="InterPro" id="IPR011051">
    <property type="entry name" value="RmlC_Cupin_sf"/>
</dbReference>
<dbReference type="InterPro" id="IPR014710">
    <property type="entry name" value="RmlC-like_jellyroll"/>
</dbReference>
<dbReference type="SUPFAM" id="SSF51182">
    <property type="entry name" value="RmlC-like cupins"/>
    <property type="match status" value="1"/>
</dbReference>
<dbReference type="CDD" id="cd02209">
    <property type="entry name" value="cupin_XRE_C"/>
    <property type="match status" value="1"/>
</dbReference>
<dbReference type="Gene3D" id="1.10.260.40">
    <property type="entry name" value="lambda repressor-like DNA-binding domains"/>
    <property type="match status" value="1"/>
</dbReference>
<dbReference type="EMBL" id="JACSPY010000008">
    <property type="protein sequence ID" value="MBD8020957.1"/>
    <property type="molecule type" value="Genomic_DNA"/>
</dbReference>
<dbReference type="Pfam" id="PF07883">
    <property type="entry name" value="Cupin_2"/>
    <property type="match status" value="1"/>
</dbReference>
<sequence>MTHELDAETIARLRIRGLRQAKGWSLESLAARCAMSPSTLSRIETGRRRLALDQLVALARAFEVSVDQLVESADDADIVIRPEPQTAPGRTHSVLSREGSLHGFTVVKVRIEPTACDGADGQVRLRVHLGYEWLTVLSGTLRLHLGSRVLLISPGEAAEFDTREPHALCAEGGPVEILSVFDHDGTRAHFGDSAKA</sequence>
<dbReference type="Pfam" id="PF01381">
    <property type="entry name" value="HTH_3"/>
    <property type="match status" value="1"/>
</dbReference>
<dbReference type="SUPFAM" id="SSF47413">
    <property type="entry name" value="lambda repressor-like DNA-binding domains"/>
    <property type="match status" value="1"/>
</dbReference>
<dbReference type="CDD" id="cd00093">
    <property type="entry name" value="HTH_XRE"/>
    <property type="match status" value="1"/>
</dbReference>
<dbReference type="PANTHER" id="PTHR46797:SF1">
    <property type="entry name" value="METHYLPHOSPHONATE SYNTHASE"/>
    <property type="match status" value="1"/>
</dbReference>
<dbReference type="PANTHER" id="PTHR46797">
    <property type="entry name" value="HTH-TYPE TRANSCRIPTIONAL REGULATOR"/>
    <property type="match status" value="1"/>
</dbReference>
<evidence type="ECO:0000313" key="3">
    <source>
        <dbReference type="EMBL" id="MBD8020957.1"/>
    </source>
</evidence>
<accession>A0ABR8WV40</accession>